<accession>A0A3N2E042</accession>
<protein>
    <submittedName>
        <fullName evidence="2">Uncharacterized protein</fullName>
    </submittedName>
</protein>
<feature type="chain" id="PRO_5018066051" evidence="1">
    <location>
        <begin position="20"/>
        <end position="439"/>
    </location>
</feature>
<dbReference type="OrthoDB" id="5704368at2"/>
<name>A0A3N2E042_9GAMM</name>
<proteinExistence type="predicted"/>
<evidence type="ECO:0000313" key="2">
    <source>
        <dbReference type="EMBL" id="ROS05407.1"/>
    </source>
</evidence>
<keyword evidence="1" id="KW-0732">Signal</keyword>
<dbReference type="EMBL" id="RKHR01000003">
    <property type="protein sequence ID" value="ROS05407.1"/>
    <property type="molecule type" value="Genomic_DNA"/>
</dbReference>
<comment type="caution">
    <text evidence="2">The sequence shown here is derived from an EMBL/GenBank/DDBJ whole genome shotgun (WGS) entry which is preliminary data.</text>
</comment>
<dbReference type="AlphaFoldDB" id="A0A3N2E042"/>
<dbReference type="Proteomes" id="UP000275394">
    <property type="component" value="Unassembled WGS sequence"/>
</dbReference>
<evidence type="ECO:0000313" key="3">
    <source>
        <dbReference type="Proteomes" id="UP000275394"/>
    </source>
</evidence>
<organism evidence="2 3">
    <name type="scientific">Sinobacterium caligoides</name>
    <dbReference type="NCBI Taxonomy" id="933926"/>
    <lineage>
        <taxon>Bacteria</taxon>
        <taxon>Pseudomonadati</taxon>
        <taxon>Pseudomonadota</taxon>
        <taxon>Gammaproteobacteria</taxon>
        <taxon>Cellvibrionales</taxon>
        <taxon>Spongiibacteraceae</taxon>
        <taxon>Sinobacterium</taxon>
    </lineage>
</organism>
<dbReference type="RefSeq" id="WP_148059310.1">
    <property type="nucleotide sequence ID" value="NZ_RKHR01000003.1"/>
</dbReference>
<dbReference type="PROSITE" id="PS51257">
    <property type="entry name" value="PROKAR_LIPOPROTEIN"/>
    <property type="match status" value="1"/>
</dbReference>
<feature type="signal peptide" evidence="1">
    <location>
        <begin position="1"/>
        <end position="19"/>
    </location>
</feature>
<keyword evidence="3" id="KW-1185">Reference proteome</keyword>
<reference evidence="2 3" key="1">
    <citation type="submission" date="2018-11" db="EMBL/GenBank/DDBJ databases">
        <title>Genomic Encyclopedia of Type Strains, Phase IV (KMG-IV): sequencing the most valuable type-strain genomes for metagenomic binning, comparative biology and taxonomic classification.</title>
        <authorList>
            <person name="Goeker M."/>
        </authorList>
    </citation>
    <scope>NUCLEOTIDE SEQUENCE [LARGE SCALE GENOMIC DNA]</scope>
    <source>
        <strain evidence="2 3">DSM 100316</strain>
    </source>
</reference>
<evidence type="ECO:0000256" key="1">
    <source>
        <dbReference type="SAM" id="SignalP"/>
    </source>
</evidence>
<gene>
    <name evidence="2" type="ORF">EDC56_0937</name>
</gene>
<sequence>MVKRTLMMFFLILVGCSSAPVVERANLVEGVKYNIAEFNFDLVYRLNVAGYLPAAETEKVVRESFENTLKDAGLLAEDGDEGVVDISVYIDYRRIFTGEATPFPLDSVAPPTFFLAAYAQQGGLKRIYSSDESILIGGGLSGLIQSLTGVHVTGDAEKDVLYSMVIGKTAAERLIRSTPGFASDFTAKEVDPDVKSIDRWLQENKRVEQVSYIPSDVVAGYLAAIKSPDSKVRLEAYEQLQRAWINSSEIYQYLQQKVEDRYLKELSSAEEKELKQQIKTIAYSGLVDFKALLETVAESAYDEGVRRSAKDNVDTLKERALYASFIHRRLPSGINLDWKQQQLYNMTVSKDVYLQRRAVRQIYKEYGKNEALLDALSDNLNDALRKTYRSKLSIDYHAWICRTLGKSGKVKYKPQLEKVANFAYYEKVEEYAEDYAELL</sequence>